<feature type="compositionally biased region" description="Acidic residues" evidence="1">
    <location>
        <begin position="372"/>
        <end position="392"/>
    </location>
</feature>
<feature type="compositionally biased region" description="Basic and acidic residues" evidence="1">
    <location>
        <begin position="344"/>
        <end position="354"/>
    </location>
</feature>
<dbReference type="Proteomes" id="UP001633002">
    <property type="component" value="Unassembled WGS sequence"/>
</dbReference>
<feature type="compositionally biased region" description="Basic and acidic residues" evidence="1">
    <location>
        <begin position="230"/>
        <end position="255"/>
    </location>
</feature>
<feature type="compositionally biased region" description="Polar residues" evidence="1">
    <location>
        <begin position="442"/>
        <end position="451"/>
    </location>
</feature>
<comment type="caution">
    <text evidence="2">The sequence shown here is derived from an EMBL/GenBank/DDBJ whole genome shotgun (WGS) entry which is preliminary data.</text>
</comment>
<feature type="compositionally biased region" description="Polar residues" evidence="1">
    <location>
        <begin position="412"/>
        <end position="434"/>
    </location>
</feature>
<reference evidence="2 3" key="1">
    <citation type="submission" date="2024-09" db="EMBL/GenBank/DDBJ databases">
        <title>Chromosome-scale assembly of Riccia sorocarpa.</title>
        <authorList>
            <person name="Paukszto L."/>
        </authorList>
    </citation>
    <scope>NUCLEOTIDE SEQUENCE [LARGE SCALE GENOMIC DNA]</scope>
    <source>
        <strain evidence="2">LP-2024</strain>
        <tissue evidence="2">Aerial parts of the thallus</tissue>
    </source>
</reference>
<feature type="region of interest" description="Disordered" evidence="1">
    <location>
        <begin position="1"/>
        <end position="476"/>
    </location>
</feature>
<feature type="compositionally biased region" description="Polar residues" evidence="1">
    <location>
        <begin position="257"/>
        <end position="267"/>
    </location>
</feature>
<feature type="compositionally biased region" description="Acidic residues" evidence="1">
    <location>
        <begin position="41"/>
        <end position="51"/>
    </location>
</feature>
<evidence type="ECO:0000313" key="3">
    <source>
        <dbReference type="Proteomes" id="UP001633002"/>
    </source>
</evidence>
<name>A0ABD3GZW8_9MARC</name>
<protein>
    <submittedName>
        <fullName evidence="2">Uncharacterized protein</fullName>
    </submittedName>
</protein>
<gene>
    <name evidence="2" type="ORF">R1sor_002819</name>
</gene>
<feature type="compositionally biased region" description="Basic and acidic residues" evidence="1">
    <location>
        <begin position="58"/>
        <end position="72"/>
    </location>
</feature>
<keyword evidence="3" id="KW-1185">Reference proteome</keyword>
<evidence type="ECO:0000313" key="2">
    <source>
        <dbReference type="EMBL" id="KAL3684797.1"/>
    </source>
</evidence>
<proteinExistence type="predicted"/>
<organism evidence="2 3">
    <name type="scientific">Riccia sorocarpa</name>
    <dbReference type="NCBI Taxonomy" id="122646"/>
    <lineage>
        <taxon>Eukaryota</taxon>
        <taxon>Viridiplantae</taxon>
        <taxon>Streptophyta</taxon>
        <taxon>Embryophyta</taxon>
        <taxon>Marchantiophyta</taxon>
        <taxon>Marchantiopsida</taxon>
        <taxon>Marchantiidae</taxon>
        <taxon>Marchantiales</taxon>
        <taxon>Ricciaceae</taxon>
        <taxon>Riccia</taxon>
    </lineage>
</organism>
<feature type="compositionally biased region" description="Basic and acidic residues" evidence="1">
    <location>
        <begin position="393"/>
        <end position="404"/>
    </location>
</feature>
<evidence type="ECO:0000256" key="1">
    <source>
        <dbReference type="SAM" id="MobiDB-lite"/>
    </source>
</evidence>
<sequence length="570" mass="61331">MPSGPKKRMKLRRKKTLKEGSPADASSDRDTEGLSISGSMDVDDLDNDETDIPTPVRAADRPEVSAFDDKDAASSQTEEWVRVSDFEVGTPTSQAGDNEPASEDASGGVRRSLDKLAEWESVSADSPHAKREGSTNSLEEEPSEVEVDESGLEGASGHSSESYQHLPSPQPHVDKDSDEMDGSSDRSGRSTSSISDAKSEYSLTNDPDSTAFGPDIKRAENRSYSYRDAISSKRQEDLGDKSEDSEEKGVVHEDQEFSSGVETSASTEMEMKMDEEIKSGRSGIQPASARENEGKDEQKAWEDHVKEEEPVSTTSEFEPPKSDTRAPVARVETISAASPEEEKEIVISDAKDISEVVTPLDIPDEPPVSGEEAQEAQEADEPVLPQEEEPAIPDEHVPGDDEKIWLAATPSAEPTSQDLVQVSGSEDGNGASTLSDEKSEETTTIFASESPASAVEEKEIASSSAETEEAKKISADVPTFQSATTFYEKEAASGDHTELTMDSVSMKPLAPSSGETQQEAVIVERHASLDTTQPAAAKNAMVAGILRPHSEQESLSGCCGVIYWLLGRDH</sequence>
<dbReference type="AlphaFoldDB" id="A0ABD3GZW8"/>
<feature type="compositionally biased region" description="Basic and acidic residues" evidence="1">
    <location>
        <begin position="269"/>
        <end position="279"/>
    </location>
</feature>
<dbReference type="EMBL" id="JBJQOH010000006">
    <property type="protein sequence ID" value="KAL3684797.1"/>
    <property type="molecule type" value="Genomic_DNA"/>
</dbReference>
<feature type="compositionally biased region" description="Basic residues" evidence="1">
    <location>
        <begin position="1"/>
        <end position="16"/>
    </location>
</feature>
<feature type="compositionally biased region" description="Acidic residues" evidence="1">
    <location>
        <begin position="138"/>
        <end position="151"/>
    </location>
</feature>
<feature type="compositionally biased region" description="Basic and acidic residues" evidence="1">
    <location>
        <begin position="290"/>
        <end position="309"/>
    </location>
</feature>
<accession>A0ABD3GZW8</accession>
<feature type="compositionally biased region" description="Polar residues" evidence="1">
    <location>
        <begin position="157"/>
        <end position="167"/>
    </location>
</feature>